<feature type="coiled-coil region" evidence="2">
    <location>
        <begin position="328"/>
        <end position="500"/>
    </location>
</feature>
<reference evidence="4" key="1">
    <citation type="journal article" date="2015" name="PLoS ONE">
        <title>Comprehensive Evaluation of Toxoplasma gondii VEG and Neospora caninum LIV Genomes with Tachyzoite Stage Transcriptome and Proteome Defines Novel Transcript Features.</title>
        <authorList>
            <person name="Ramaprasad A."/>
            <person name="Mourier T."/>
            <person name="Naeem R."/>
            <person name="Malas T.B."/>
            <person name="Moussa E."/>
            <person name="Panigrahi A."/>
            <person name="Vermont S.J."/>
            <person name="Otto T.D."/>
            <person name="Wastling J."/>
            <person name="Pain A."/>
        </authorList>
    </citation>
    <scope>NUCLEOTIDE SEQUENCE</scope>
    <source>
        <strain evidence="4">VEG</strain>
    </source>
</reference>
<dbReference type="InterPro" id="IPR039478">
    <property type="entry name" value="FAM184A/B_N"/>
</dbReference>
<dbReference type="PANTHER" id="PTHR18870:SF9">
    <property type="entry name" value="PROTEIN TAG-278-RELATED"/>
    <property type="match status" value="1"/>
</dbReference>
<evidence type="ECO:0000256" key="1">
    <source>
        <dbReference type="ARBA" id="ARBA00023054"/>
    </source>
</evidence>
<keyword evidence="1 2" id="KW-0175">Coiled coil</keyword>
<proteinExistence type="predicted"/>
<dbReference type="Pfam" id="PF15665">
    <property type="entry name" value="FAM184"/>
    <property type="match status" value="1"/>
</dbReference>
<feature type="coiled-coil region" evidence="2">
    <location>
        <begin position="542"/>
        <end position="640"/>
    </location>
</feature>
<dbReference type="PANTHER" id="PTHR18870">
    <property type="entry name" value="PROTEIN TAG-278-RELATED"/>
    <property type="match status" value="1"/>
</dbReference>
<organism evidence="4">
    <name type="scientific">Toxoplasma gondii (strain ATCC 50861 / VEG)</name>
    <dbReference type="NCBI Taxonomy" id="432359"/>
    <lineage>
        <taxon>Eukaryota</taxon>
        <taxon>Sar</taxon>
        <taxon>Alveolata</taxon>
        <taxon>Apicomplexa</taxon>
        <taxon>Conoidasida</taxon>
        <taxon>Coccidia</taxon>
        <taxon>Eucoccidiorida</taxon>
        <taxon>Eimeriorina</taxon>
        <taxon>Sarcocystidae</taxon>
        <taxon>Toxoplasma</taxon>
    </lineage>
</organism>
<evidence type="ECO:0000259" key="3">
    <source>
        <dbReference type="Pfam" id="PF15665"/>
    </source>
</evidence>
<evidence type="ECO:0000256" key="2">
    <source>
        <dbReference type="SAM" id="Coils"/>
    </source>
</evidence>
<accession>A0A0F7UUA5</accession>
<evidence type="ECO:0000313" key="4">
    <source>
        <dbReference type="EMBL" id="CEL73767.1"/>
    </source>
</evidence>
<sequence length="1036" mass="121313">METAELQHKLSRKVAQLTKVIFHLNVKHEEHDAYIKAISEAYEREVECIVSDVNQKLHSCVEAFEEHRKNQISEKELEEVLEQLQGAKENMVADAQNYHRQCLEDVTKCKEEYTARARLFSEEVCEATEEARRWTSQLKQALGTLNENKEKFLDLHQNREYEKNLQEEVRRQQEHIDRLREEKCQVETDFNATKSLLDHTQIESERRCRALEVAQAKLTALENALQLSNKHTDDLKQAAKETSEKYEQMINELQLSAKSLTEALGLKNQEIEELKQTLQATERSSHAVADEKSKVEMALKESEEKITMLGDRIAERDKEIHLRGTELISEMQKRIVIYEQEIEQLKAKLVQSEAAEKKALQENKSGIEELLSLKRQRDQLEKETVPRLTEEMDRLKMDLEQMDKLKELYADVELKRVRKEEELQKVEERCRVLQQEMDETAKAYHLEKAELKDTQNKALESFMLQRSQHKEEIRQMEEQISTLQRRVEDQETRLADTSKDEALAQMQSTLSQLQGDLEKTCQAKDELSFQLSLKQTEMKNILHDHEEEVQNLRVTILELKEQRKQIEIILQECQKASKREAAEAWEREQNLRKEAANMKSRMEEIDERATTLVVKVRDLKEEKEKLEKESEAKLEKVRESHFYEKQQWRRDLENLREGNAEELLRAQKTLEIAEKKHVENIEKLKRDHRSELDEVKLALHKQTQQQLSELKQKCDAQTEYRAQALKKQLEAASAAHAEERERMKSDMKQQIMAIEAQIRENAERFESTKKELLEQCEQSKKESEERKRTVENLQSEVVSLDATVKNIRTEMRSRENRYNEEVKKLNEEHAAKIDDIEGTHRQKCAAMEALHEQTLEAKKYEMEFLEQEHMKSLERAREELSNLHSKLQDRPSRDEDVNLIALLNDRLLYCESQIDYLQQKIQTYKLELLNRETNYNRLFNANPVTGVVDPVALETPSTKRSDSSIQLSTLWRGPVSKHRGLSVEISKKVSPSKFGSLTNFLKDKISQKKLAGSDKLEQKAESTLGLGISRGDSAQD</sequence>
<protein>
    <submittedName>
        <fullName evidence="4">Myosin</fullName>
    </submittedName>
</protein>
<dbReference type="EMBL" id="LN714496">
    <property type="protein sequence ID" value="CEL73767.1"/>
    <property type="molecule type" value="Genomic_DNA"/>
</dbReference>
<feature type="domain" description="Protein FAM184A/B N-terminal" evidence="3">
    <location>
        <begin position="20"/>
        <end position="224"/>
    </location>
</feature>
<dbReference type="AlphaFoldDB" id="A0A0F7UUA5"/>
<gene>
    <name evidence="4" type="ORF">BN1205_045420</name>
</gene>
<name>A0A0F7UUA5_TOXGV</name>
<feature type="coiled-coil region" evidence="2">
    <location>
        <begin position="211"/>
        <end position="291"/>
    </location>
</feature>
<feature type="coiled-coil region" evidence="2">
    <location>
        <begin position="70"/>
        <end position="101"/>
    </location>
</feature>
<feature type="coiled-coil region" evidence="2">
    <location>
        <begin position="678"/>
        <end position="839"/>
    </location>
</feature>